<keyword evidence="4 7" id="KW-0812">Transmembrane</keyword>
<keyword evidence="5 7" id="KW-1133">Transmembrane helix</keyword>
<feature type="transmembrane region" description="Helical" evidence="7">
    <location>
        <begin position="58"/>
        <end position="80"/>
    </location>
</feature>
<dbReference type="Pfam" id="PF04239">
    <property type="entry name" value="DUF421"/>
    <property type="match status" value="1"/>
</dbReference>
<evidence type="ECO:0000256" key="6">
    <source>
        <dbReference type="ARBA" id="ARBA00023136"/>
    </source>
</evidence>
<dbReference type="InterPro" id="IPR023090">
    <property type="entry name" value="UPF0702_alpha/beta_dom_sf"/>
</dbReference>
<dbReference type="EMBL" id="QVEP01000002">
    <property type="protein sequence ID" value="RGB82169.1"/>
    <property type="molecule type" value="Genomic_DNA"/>
</dbReference>
<accession>A0A3E2TT26</accession>
<gene>
    <name evidence="9" type="ORF">DW070_01165</name>
</gene>
<feature type="transmembrane region" description="Helical" evidence="7">
    <location>
        <begin position="6"/>
        <end position="23"/>
    </location>
</feature>
<comment type="subcellular location">
    <subcellularLocation>
        <location evidence="1">Cell membrane</location>
        <topology evidence="1">Multi-pass membrane protein</topology>
    </subcellularLocation>
</comment>
<evidence type="ECO:0000256" key="4">
    <source>
        <dbReference type="ARBA" id="ARBA00022692"/>
    </source>
</evidence>
<feature type="domain" description="YetF C-terminal" evidence="8">
    <location>
        <begin position="81"/>
        <end position="213"/>
    </location>
</feature>
<sequence>MDILNVILLSLFSLIALFILTKLMGYRQMSEMSMFDYINGITIGSIAAEMATSLEKDWWLPLTAMIVYALAAIVLSYISVKSMAARRVISGKPLILMDHDTVYEKNLLKGKIDLSEMLLQCRVNGYFNLSDLQTILLEPNGRMSFLPKSDKRPVTPKDMDLVPEQDFLVANVIIDGHIIKKNLQHAGKDIQWLNKQMHAQNISNLREVLLATCDMHNHVTFYQKTHQKMTSDILD</sequence>
<dbReference type="Proteomes" id="UP000260773">
    <property type="component" value="Unassembled WGS sequence"/>
</dbReference>
<dbReference type="PANTHER" id="PTHR34582">
    <property type="entry name" value="UPF0702 TRANSMEMBRANE PROTEIN YCAP"/>
    <property type="match status" value="1"/>
</dbReference>
<organism evidence="9 10">
    <name type="scientific">Coprococcus catus</name>
    <dbReference type="NCBI Taxonomy" id="116085"/>
    <lineage>
        <taxon>Bacteria</taxon>
        <taxon>Bacillati</taxon>
        <taxon>Bacillota</taxon>
        <taxon>Clostridia</taxon>
        <taxon>Lachnospirales</taxon>
        <taxon>Lachnospiraceae</taxon>
        <taxon>Coprococcus</taxon>
    </lineage>
</organism>
<dbReference type="InterPro" id="IPR007353">
    <property type="entry name" value="DUF421"/>
</dbReference>
<evidence type="ECO:0000256" key="2">
    <source>
        <dbReference type="ARBA" id="ARBA00006448"/>
    </source>
</evidence>
<evidence type="ECO:0000256" key="5">
    <source>
        <dbReference type="ARBA" id="ARBA00022989"/>
    </source>
</evidence>
<comment type="caution">
    <text evidence="9">The sequence shown here is derived from an EMBL/GenBank/DDBJ whole genome shotgun (WGS) entry which is preliminary data.</text>
</comment>
<dbReference type="Gene3D" id="3.30.240.20">
    <property type="entry name" value="bsu07140 like domains"/>
    <property type="match status" value="2"/>
</dbReference>
<name>A0A3E2TT26_9FIRM</name>
<keyword evidence="3" id="KW-1003">Cell membrane</keyword>
<reference evidence="9 10" key="1">
    <citation type="submission" date="2018-08" db="EMBL/GenBank/DDBJ databases">
        <title>A genome reference for cultivated species of the human gut microbiota.</title>
        <authorList>
            <person name="Zou Y."/>
            <person name="Xue W."/>
            <person name="Luo G."/>
        </authorList>
    </citation>
    <scope>NUCLEOTIDE SEQUENCE [LARGE SCALE GENOMIC DNA]</scope>
    <source>
        <strain evidence="9 10">AF45-17</strain>
    </source>
</reference>
<dbReference type="GO" id="GO:0005886">
    <property type="term" value="C:plasma membrane"/>
    <property type="evidence" value="ECO:0007669"/>
    <property type="project" value="UniProtKB-SubCell"/>
</dbReference>
<evidence type="ECO:0000256" key="1">
    <source>
        <dbReference type="ARBA" id="ARBA00004651"/>
    </source>
</evidence>
<evidence type="ECO:0000259" key="8">
    <source>
        <dbReference type="Pfam" id="PF04239"/>
    </source>
</evidence>
<dbReference type="PANTHER" id="PTHR34582:SF6">
    <property type="entry name" value="UPF0702 TRANSMEMBRANE PROTEIN YCAP"/>
    <property type="match status" value="1"/>
</dbReference>
<evidence type="ECO:0000313" key="9">
    <source>
        <dbReference type="EMBL" id="RGB82169.1"/>
    </source>
</evidence>
<evidence type="ECO:0000313" key="10">
    <source>
        <dbReference type="Proteomes" id="UP000260773"/>
    </source>
</evidence>
<keyword evidence="6 7" id="KW-0472">Membrane</keyword>
<proteinExistence type="inferred from homology"/>
<protein>
    <submittedName>
        <fullName evidence="9">DUF421 domain-containing protein</fullName>
    </submittedName>
</protein>
<dbReference type="AlphaFoldDB" id="A0A3E2TT26"/>
<comment type="similarity">
    <text evidence="2">Belongs to the UPF0702 family.</text>
</comment>
<evidence type="ECO:0000256" key="7">
    <source>
        <dbReference type="SAM" id="Phobius"/>
    </source>
</evidence>
<evidence type="ECO:0000256" key="3">
    <source>
        <dbReference type="ARBA" id="ARBA00022475"/>
    </source>
</evidence>